<proteinExistence type="predicted"/>
<dbReference type="GO" id="GO:0016758">
    <property type="term" value="F:hexosyltransferase activity"/>
    <property type="evidence" value="ECO:0007669"/>
    <property type="project" value="UniProtKB-ARBA"/>
</dbReference>
<dbReference type="Pfam" id="PF00535">
    <property type="entry name" value="Glycos_transf_2"/>
    <property type="match status" value="1"/>
</dbReference>
<comment type="caution">
    <text evidence="2">The sequence shown here is derived from an EMBL/GenBank/DDBJ whole genome shotgun (WGS) entry which is preliminary data.</text>
</comment>
<evidence type="ECO:0000313" key="3">
    <source>
        <dbReference type="Proteomes" id="UP000178104"/>
    </source>
</evidence>
<dbReference type="CDD" id="cd00761">
    <property type="entry name" value="Glyco_tranf_GTA_type"/>
    <property type="match status" value="1"/>
</dbReference>
<evidence type="ECO:0000313" key="2">
    <source>
        <dbReference type="EMBL" id="OGI95610.1"/>
    </source>
</evidence>
<organism evidence="2 3">
    <name type="scientific">Candidatus Nomurabacteria bacterium RIFCSPLOWO2_01_FULL_42_17</name>
    <dbReference type="NCBI Taxonomy" id="1801780"/>
    <lineage>
        <taxon>Bacteria</taxon>
        <taxon>Candidatus Nomuraibacteriota</taxon>
    </lineage>
</organism>
<accession>A0A1F6XN50</accession>
<dbReference type="PANTHER" id="PTHR22916">
    <property type="entry name" value="GLYCOSYLTRANSFERASE"/>
    <property type="match status" value="1"/>
</dbReference>
<evidence type="ECO:0000259" key="1">
    <source>
        <dbReference type="Pfam" id="PF00535"/>
    </source>
</evidence>
<dbReference type="PANTHER" id="PTHR22916:SF3">
    <property type="entry name" value="UDP-GLCNAC:BETAGAL BETA-1,3-N-ACETYLGLUCOSAMINYLTRANSFERASE-LIKE PROTEIN 1"/>
    <property type="match status" value="1"/>
</dbReference>
<dbReference type="InterPro" id="IPR001173">
    <property type="entry name" value="Glyco_trans_2-like"/>
</dbReference>
<dbReference type="InterPro" id="IPR029044">
    <property type="entry name" value="Nucleotide-diphossugar_trans"/>
</dbReference>
<dbReference type="Gene3D" id="3.90.550.10">
    <property type="entry name" value="Spore Coat Polysaccharide Biosynthesis Protein SpsA, Chain A"/>
    <property type="match status" value="1"/>
</dbReference>
<name>A0A1F6XN50_9BACT</name>
<dbReference type="AlphaFoldDB" id="A0A1F6XN50"/>
<reference evidence="2 3" key="1">
    <citation type="journal article" date="2016" name="Nat. Commun.">
        <title>Thousands of microbial genomes shed light on interconnected biogeochemical processes in an aquifer system.</title>
        <authorList>
            <person name="Anantharaman K."/>
            <person name="Brown C.T."/>
            <person name="Hug L.A."/>
            <person name="Sharon I."/>
            <person name="Castelle C.J."/>
            <person name="Probst A.J."/>
            <person name="Thomas B.C."/>
            <person name="Singh A."/>
            <person name="Wilkins M.J."/>
            <person name="Karaoz U."/>
            <person name="Brodie E.L."/>
            <person name="Williams K.H."/>
            <person name="Hubbard S.S."/>
            <person name="Banfield J.F."/>
        </authorList>
    </citation>
    <scope>NUCLEOTIDE SEQUENCE [LARGE SCALE GENOMIC DNA]</scope>
</reference>
<protein>
    <recommendedName>
        <fullName evidence="1">Glycosyltransferase 2-like domain-containing protein</fullName>
    </recommendedName>
</protein>
<dbReference type="STRING" id="1801780.A2917_03615"/>
<feature type="domain" description="Glycosyltransferase 2-like" evidence="1">
    <location>
        <begin position="10"/>
        <end position="173"/>
    </location>
</feature>
<sequence length="275" mass="32139">MDKNMSKLVSVLLPTYNGGKWIKEAIESVLAQSFADFEFIIINDGSSDNSEEIILDFVKSDNRIKYIKNSTNQGVQKTRNIALEMVKGEYVAEIDQDDEWLDKDKLKKQIEFLENNKDYVLVGTGVIVVNEEGIEIARYLMPETDLEIRKKILRANCFIHSSVLYRTKSVKDIGGYTVEKMSEDHDLWLRLGRVGKFMNLQEYAVQYCFSPKGYNSQDKFLRLKQNLLFVEEHKDFYPNYYLATILGWMKICFYPVFSRMPSRLQGMFLKLHKKI</sequence>
<dbReference type="SUPFAM" id="SSF53448">
    <property type="entry name" value="Nucleotide-diphospho-sugar transferases"/>
    <property type="match status" value="1"/>
</dbReference>
<dbReference type="EMBL" id="MFVE01000005">
    <property type="protein sequence ID" value="OGI95610.1"/>
    <property type="molecule type" value="Genomic_DNA"/>
</dbReference>
<gene>
    <name evidence="2" type="ORF">A2917_03615</name>
</gene>
<dbReference type="Proteomes" id="UP000178104">
    <property type="component" value="Unassembled WGS sequence"/>
</dbReference>